<proteinExistence type="predicted"/>
<dbReference type="OrthoDB" id="23833at2157"/>
<dbReference type="GO" id="GO:0016491">
    <property type="term" value="F:oxidoreductase activity"/>
    <property type="evidence" value="ECO:0007669"/>
    <property type="project" value="UniProtKB-ARBA"/>
</dbReference>
<dbReference type="AlphaFoldDB" id="A0A3R9QSP5"/>
<dbReference type="PROSITE" id="PS51379">
    <property type="entry name" value="4FE4S_FER_2"/>
    <property type="match status" value="1"/>
</dbReference>
<gene>
    <name evidence="2" type="ORF">D6D85_14750</name>
    <name evidence="3" type="ORF">EF810_00575</name>
</gene>
<evidence type="ECO:0000313" key="2">
    <source>
        <dbReference type="EMBL" id="RSN72222.1"/>
    </source>
</evidence>
<dbReference type="InterPro" id="IPR009051">
    <property type="entry name" value="Helical_ferredxn"/>
</dbReference>
<evidence type="ECO:0000313" key="3">
    <source>
        <dbReference type="EMBL" id="RZN63584.1"/>
    </source>
</evidence>
<organism evidence="2 4">
    <name type="scientific">Candidatus Methanodesulfokora washburnensis</name>
    <dbReference type="NCBI Taxonomy" id="2478471"/>
    <lineage>
        <taxon>Archaea</taxon>
        <taxon>Thermoproteota</taxon>
        <taxon>Candidatus Korarchaeia</taxon>
        <taxon>Candidatus Korarchaeia incertae sedis</taxon>
        <taxon>Candidatus Methanodesulfokora</taxon>
    </lineage>
</organism>
<dbReference type="InterPro" id="IPR017900">
    <property type="entry name" value="4Fe4S_Fe_S_CS"/>
</dbReference>
<dbReference type="InterPro" id="IPR017896">
    <property type="entry name" value="4Fe4S_Fe-S-bd"/>
</dbReference>
<accession>A0A3R9QSP5</accession>
<evidence type="ECO:0000259" key="1">
    <source>
        <dbReference type="PROSITE" id="PS51379"/>
    </source>
</evidence>
<dbReference type="EMBL" id="RXII01000009">
    <property type="protein sequence ID" value="RZN63584.1"/>
    <property type="molecule type" value="Genomic_DNA"/>
</dbReference>
<dbReference type="Gene3D" id="1.10.1060.10">
    <property type="entry name" value="Alpha-helical ferredoxin"/>
    <property type="match status" value="1"/>
</dbReference>
<reference evidence="2 4" key="1">
    <citation type="submission" date="2018-10" db="EMBL/GenBank/DDBJ databases">
        <title>Co-occurring genomic capacity for anaerobic methane metabolism and dissimilatory sulfite reduction discovered in the Korarchaeota.</title>
        <authorList>
            <person name="Mckay L.J."/>
            <person name="Dlakic M."/>
            <person name="Fields M.W."/>
            <person name="Delmont T.O."/>
            <person name="Eren A.M."/>
            <person name="Jay Z.J."/>
            <person name="Klingelsmith K.B."/>
            <person name="Rusch D.B."/>
            <person name="Inskeep W.P."/>
        </authorList>
    </citation>
    <scope>NUCLEOTIDE SEQUENCE [LARGE SCALE GENOMIC DNA]</scope>
    <source>
        <strain evidence="2 4">MDKW</strain>
    </source>
</reference>
<dbReference type="PROSITE" id="PS00198">
    <property type="entry name" value="4FE4S_FER_1"/>
    <property type="match status" value="1"/>
</dbReference>
<dbReference type="EMBL" id="RCOS01000164">
    <property type="protein sequence ID" value="RSN72222.1"/>
    <property type="molecule type" value="Genomic_DNA"/>
</dbReference>
<dbReference type="Pfam" id="PF13183">
    <property type="entry name" value="Fer4_8"/>
    <property type="match status" value="1"/>
</dbReference>
<dbReference type="GO" id="GO:0051536">
    <property type="term" value="F:iron-sulfur cluster binding"/>
    <property type="evidence" value="ECO:0007669"/>
    <property type="project" value="InterPro"/>
</dbReference>
<dbReference type="PANTHER" id="PTHR32479">
    <property type="entry name" value="GLYCOLATE OXIDASE IRON-SULFUR SUBUNIT"/>
    <property type="match status" value="1"/>
</dbReference>
<protein>
    <submittedName>
        <fullName evidence="2">(Fe-S)-binding protein</fullName>
    </submittedName>
</protein>
<feature type="domain" description="4Fe-4S ferredoxin-type" evidence="1">
    <location>
        <begin position="1"/>
        <end position="28"/>
    </location>
</feature>
<dbReference type="SUPFAM" id="SSF46548">
    <property type="entry name" value="alpha-helical ferredoxin"/>
    <property type="match status" value="1"/>
</dbReference>
<dbReference type="PANTHER" id="PTHR32479:SF17">
    <property type="entry name" value="GLYCOLATE OXIDASE IRON-SULFUR SUBUNIT"/>
    <property type="match status" value="1"/>
</dbReference>
<dbReference type="Proteomes" id="UP000316217">
    <property type="component" value="Unassembled WGS sequence"/>
</dbReference>
<keyword evidence="4" id="KW-1185">Reference proteome</keyword>
<evidence type="ECO:0000313" key="5">
    <source>
        <dbReference type="Proteomes" id="UP000316217"/>
    </source>
</evidence>
<reference evidence="3 5" key="2">
    <citation type="journal article" date="2019" name="Nat. Microbiol.">
        <title>Wide diversity of methane and short-chain alkane metabolisms in uncultured archaea.</title>
        <authorList>
            <person name="Borrel G."/>
            <person name="Adam P.S."/>
            <person name="McKay L.J."/>
            <person name="Chen L.X."/>
            <person name="Sierra-Garcia I.N."/>
            <person name="Sieber C.M."/>
            <person name="Letourneur Q."/>
            <person name="Ghozlane A."/>
            <person name="Andersen G.L."/>
            <person name="Li W.J."/>
            <person name="Hallam S.J."/>
            <person name="Muyzer G."/>
            <person name="de Oliveira V.M."/>
            <person name="Inskeep W.P."/>
            <person name="Banfield J.F."/>
            <person name="Gribaldo S."/>
        </authorList>
    </citation>
    <scope>NUCLEOTIDE SEQUENCE [LARGE SCALE GENOMIC DNA]</scope>
    <source>
        <strain evidence="3">NM4</strain>
    </source>
</reference>
<evidence type="ECO:0000313" key="4">
    <source>
        <dbReference type="Proteomes" id="UP000277582"/>
    </source>
</evidence>
<sequence length="94" mass="10600">MRELIKCSYCGFCEWVCPVLSAMKRRDYGPRGRVNAMLFHLRDGLMGESLKESIYTCLGCGSCSTQCIAGIKPEELIRSFKHYMYLSSTGKSVT</sequence>
<comment type="caution">
    <text evidence="2">The sequence shown here is derived from an EMBL/GenBank/DDBJ whole genome shotgun (WGS) entry which is preliminary data.</text>
</comment>
<dbReference type="Proteomes" id="UP000277582">
    <property type="component" value="Unassembled WGS sequence"/>
</dbReference>
<name>A0A3R9QSP5_9CREN</name>